<feature type="compositionally biased region" description="Low complexity" evidence="1">
    <location>
        <begin position="119"/>
        <end position="160"/>
    </location>
</feature>
<comment type="caution">
    <text evidence="3">The sequence shown here is derived from an EMBL/GenBank/DDBJ whole genome shotgun (WGS) entry which is preliminary data.</text>
</comment>
<gene>
    <name evidence="3" type="ORF">EJ04DRAFT_446509</name>
</gene>
<accession>A0A9P4UZ18</accession>
<evidence type="ECO:0000313" key="3">
    <source>
        <dbReference type="EMBL" id="KAF2729765.1"/>
    </source>
</evidence>
<organism evidence="3 4">
    <name type="scientific">Polyplosphaeria fusca</name>
    <dbReference type="NCBI Taxonomy" id="682080"/>
    <lineage>
        <taxon>Eukaryota</taxon>
        <taxon>Fungi</taxon>
        <taxon>Dikarya</taxon>
        <taxon>Ascomycota</taxon>
        <taxon>Pezizomycotina</taxon>
        <taxon>Dothideomycetes</taxon>
        <taxon>Pleosporomycetidae</taxon>
        <taxon>Pleosporales</taxon>
        <taxon>Tetraplosphaeriaceae</taxon>
        <taxon>Polyplosphaeria</taxon>
    </lineage>
</organism>
<evidence type="ECO:0000256" key="2">
    <source>
        <dbReference type="SAM" id="SignalP"/>
    </source>
</evidence>
<sequence>MRAVFFTPIFALAAFAQDASSVSTPSSTGDAFPQTSFLTQTDSRGVVTGMPAPATSVGVADSSIAVQPPVQTSQPPVNSIPAVGTGVHTLLLPGSANSTRTVVVSANNSTTVELTPTPSDASGSGAATGTNAKTTGADASESGAQGSQTTGASGSQSTGAAPTMGALAGGIVGVGALVAAFL</sequence>
<reference evidence="3" key="1">
    <citation type="journal article" date="2020" name="Stud. Mycol.">
        <title>101 Dothideomycetes genomes: a test case for predicting lifestyles and emergence of pathogens.</title>
        <authorList>
            <person name="Haridas S."/>
            <person name="Albert R."/>
            <person name="Binder M."/>
            <person name="Bloem J."/>
            <person name="Labutti K."/>
            <person name="Salamov A."/>
            <person name="Andreopoulos B."/>
            <person name="Baker S."/>
            <person name="Barry K."/>
            <person name="Bills G."/>
            <person name="Bluhm B."/>
            <person name="Cannon C."/>
            <person name="Castanera R."/>
            <person name="Culley D."/>
            <person name="Daum C."/>
            <person name="Ezra D."/>
            <person name="Gonzalez J."/>
            <person name="Henrissat B."/>
            <person name="Kuo A."/>
            <person name="Liang C."/>
            <person name="Lipzen A."/>
            <person name="Lutzoni F."/>
            <person name="Magnuson J."/>
            <person name="Mondo S."/>
            <person name="Nolan M."/>
            <person name="Ohm R."/>
            <person name="Pangilinan J."/>
            <person name="Park H.-J."/>
            <person name="Ramirez L."/>
            <person name="Alfaro M."/>
            <person name="Sun H."/>
            <person name="Tritt A."/>
            <person name="Yoshinaga Y."/>
            <person name="Zwiers L.-H."/>
            <person name="Turgeon B."/>
            <person name="Goodwin S."/>
            <person name="Spatafora J."/>
            <person name="Crous P."/>
            <person name="Grigoriev I."/>
        </authorList>
    </citation>
    <scope>NUCLEOTIDE SEQUENCE</scope>
    <source>
        <strain evidence="3">CBS 125425</strain>
    </source>
</reference>
<keyword evidence="2" id="KW-0732">Signal</keyword>
<keyword evidence="4" id="KW-1185">Reference proteome</keyword>
<feature type="signal peptide" evidence="2">
    <location>
        <begin position="1"/>
        <end position="21"/>
    </location>
</feature>
<dbReference type="AlphaFoldDB" id="A0A9P4UZ18"/>
<proteinExistence type="predicted"/>
<protein>
    <submittedName>
        <fullName evidence="3">Uncharacterized protein</fullName>
    </submittedName>
</protein>
<dbReference type="Proteomes" id="UP000799444">
    <property type="component" value="Unassembled WGS sequence"/>
</dbReference>
<name>A0A9P4UZ18_9PLEO</name>
<dbReference type="EMBL" id="ML996235">
    <property type="protein sequence ID" value="KAF2729765.1"/>
    <property type="molecule type" value="Genomic_DNA"/>
</dbReference>
<feature type="chain" id="PRO_5040223370" evidence="2">
    <location>
        <begin position="22"/>
        <end position="182"/>
    </location>
</feature>
<evidence type="ECO:0000256" key="1">
    <source>
        <dbReference type="SAM" id="MobiDB-lite"/>
    </source>
</evidence>
<evidence type="ECO:0000313" key="4">
    <source>
        <dbReference type="Proteomes" id="UP000799444"/>
    </source>
</evidence>
<dbReference type="OrthoDB" id="5429002at2759"/>
<feature type="region of interest" description="Disordered" evidence="1">
    <location>
        <begin position="109"/>
        <end position="160"/>
    </location>
</feature>